<comment type="caution">
    <text evidence="4">The sequence shown here is derived from an EMBL/GenBank/DDBJ whole genome shotgun (WGS) entry which is preliminary data.</text>
</comment>
<evidence type="ECO:0000313" key="4">
    <source>
        <dbReference type="EMBL" id="MYM80533.1"/>
    </source>
</evidence>
<feature type="domain" description="Bacteriophage tail tape measure N-terminal" evidence="3">
    <location>
        <begin position="266"/>
        <end position="459"/>
    </location>
</feature>
<dbReference type="Pfam" id="PF06791">
    <property type="entry name" value="TMP_2"/>
    <property type="match status" value="1"/>
</dbReference>
<evidence type="ECO:0000313" key="5">
    <source>
        <dbReference type="Proteomes" id="UP000474565"/>
    </source>
</evidence>
<keyword evidence="1" id="KW-0175">Coiled coil</keyword>
<feature type="compositionally biased region" description="Low complexity" evidence="2">
    <location>
        <begin position="88"/>
        <end position="104"/>
    </location>
</feature>
<protein>
    <recommendedName>
        <fullName evidence="3">Bacteriophage tail tape measure N-terminal domain-containing protein</fullName>
    </recommendedName>
</protein>
<proteinExistence type="predicted"/>
<feature type="coiled-coil region" evidence="1">
    <location>
        <begin position="1891"/>
        <end position="1918"/>
    </location>
</feature>
<evidence type="ECO:0000256" key="2">
    <source>
        <dbReference type="SAM" id="MobiDB-lite"/>
    </source>
</evidence>
<organism evidence="4 5">
    <name type="scientific">Duganella lactea</name>
    <dbReference type="NCBI Taxonomy" id="2692173"/>
    <lineage>
        <taxon>Bacteria</taxon>
        <taxon>Pseudomonadati</taxon>
        <taxon>Pseudomonadota</taxon>
        <taxon>Betaproteobacteria</taxon>
        <taxon>Burkholderiales</taxon>
        <taxon>Oxalobacteraceae</taxon>
        <taxon>Telluria group</taxon>
        <taxon>Duganella</taxon>
    </lineage>
</organism>
<dbReference type="EMBL" id="WWCP01000001">
    <property type="protein sequence ID" value="MYM80533.1"/>
    <property type="molecule type" value="Genomic_DNA"/>
</dbReference>
<accession>A0A6L8MD37</accession>
<evidence type="ECO:0000256" key="1">
    <source>
        <dbReference type="SAM" id="Coils"/>
    </source>
</evidence>
<feature type="coiled-coil region" evidence="1">
    <location>
        <begin position="1527"/>
        <end position="1554"/>
    </location>
</feature>
<feature type="region of interest" description="Disordered" evidence="2">
    <location>
        <begin position="1947"/>
        <end position="1972"/>
    </location>
</feature>
<dbReference type="RefSeq" id="WP_161017942.1">
    <property type="nucleotide sequence ID" value="NZ_WWCP01000001.1"/>
</dbReference>
<dbReference type="Proteomes" id="UP000474565">
    <property type="component" value="Unassembled WGS sequence"/>
</dbReference>
<feature type="compositionally biased region" description="Low complexity" evidence="2">
    <location>
        <begin position="1948"/>
        <end position="1971"/>
    </location>
</feature>
<feature type="region of interest" description="Disordered" evidence="2">
    <location>
        <begin position="88"/>
        <end position="110"/>
    </location>
</feature>
<name>A0A6L8MD37_9BURK</name>
<gene>
    <name evidence="4" type="ORF">GTP44_00980</name>
</gene>
<sequence>MTNPIQFGIRVAIDGQSAVPDIERIGAAGTKMAGQMQDAGQAMEAAFNNGAAAASKTAQAVTSLAETEEQAAERIRLMVAASLQQASASNEAAQSMERASTSTRRTTEEQGSLSEAIARVNAQMFQARSGASTVVSNVSSQESQAYVAALQRQFDMLGKNAAEQAAYEVKLQGGTKALQQQAYALVNNAQALREQITAEERSGQAAENFLNKLREQTATLGMNKTQLLEYKAAQLGVAEAAAPMIAKIGEAGSGARSASGHMDGLNFSTAGAKRELLVLAHELSQGNFQRFGGSLMVLGEQTGAAGLLFSSTGLAAIALTAAVVGVGVAMIKGASDQKHMDDALIMTGNYAGATSDKLSDLAHQAVETGGSIGEAKKVVTELAANGKLTIDQIGKITEATVAWEHATGRSAKSIIKEFESLAVETTGSAARSTEAVSRAALKLDDSYHFLTESVYEQIRALEREGNAKAASALATETFAHVTKERAEQITQNLGGIARAWNAIKEAAGTAVDAIGQAGARATPASDVKKVSFKLQMFDEGLAESNKRLGRAPDAMSADMEAARMKIVRELTAAVVKLNEADAQAIAQGNARIAESEANHAAARVAEDDRRLQKKGMSEMQVQLDQYRSDIEKIKAVNPDSILVTPDAVAAHEAAIVKAHTAQARGNDDRAKLLQDALIKEQTALDREKDIYSQRDRMLALYHAKFGLSDADFYAGREAARNEYIAAEAAAYAREAALIQGTKANTPQELAARQEKYDALLKQHLAFTASMRAQSGEDSVNEMADTKKQFDDVIKAIQNTGVADGKRLDDSIAKQKQHNAEIGKTKEKIEQARQATEDLATAQIAADAEYLRGLIAKGGLDAASETALRMRLSYLDSEVQKRRELSKLLETGAQLEGVAAAKKELDKLFDPTKAQSFGDALRGALGAAGDSMSKLIGTLETYGAKEAQIAKARAAATTAYAGDAKGMEAISAQITEREVRGRLSAYSSMAGAAKGFFSEQSKGYKALQAAEQVFRAAELAMAISNMVTKSGLITAFTGLFVASKATETAATVASVGPDVAASMTKGAAAATAGVAAQAAGDPYTAFARMAAMAALMAALGFAVAGGSGKGVDVAKQRQEAAGTGTVLGDATAKSDSIARSMAEVSKNSSLELSNTAGMLRSLQNIESSISGLGSLVARQLNITSPTTSTALGFDPNNVGTAIHAIFGGNSVTAKALEKIPVVGELLGGLMSTVGNFISKGFGTKTSLVDNGIYVGAQSVGSIATSGLNATAYADIEKTKKFAWISYSKSVSTEFSELSGEVKQQLGLVINNLAAGTQAATSLLGLSSDEFTKQMNGFVVDLGKISLKGLTGDQIQKQFEAIFSSLGDKMAQSALPGLENFQKVGEGYFETLTRIATDYANVDLILSSANLSFGAVGVSSIAAREQLIDMAGGIDNLAQLTSNYSKNFLTEAEQLAPVTKYVTDQMAAMGLASVTTREQFKDVVNQLSASGALATEAGAQQYTQLMKLADAFAQVHPELESTVSAAKSAAEILDERKDLQKQIDALTLTSDQLREQERASIDASNLALFDRVTALNKEAAVASEREKLQSQLDNLTMSSAQLLAQQRDALDASNRALFDEIQAQEVANKAKDIATKQRALDIQLMEATGDAAGALAAKRADELTSMDESLRATQRAIYAAQDSAAAYTAMTNAANKAKEIATKQRALDIQLMEATGDTAGALAAKRADELAGMDESLRATQRAIYAAQDSAAAYTAMTSAAKAATDAAMQSVQKAIAAEKTRVTAIRDAANESVNSIKGVFDLLKDQITQIYQTVSSTATMLANDGNAFIDQALMALKTSGYLPDQEKLAAAISAARGGLDANNYATQFEADKAALVMAGKLTQIQDASGRQLSTAEQALKAANDQLTALDSQLEYAQKQVDALNGINTGVLSVADAVSKLSAAITAQKAGTSQTTNTASQSTGNTSTNVGSTAAQETNVASLTSAQRTYYDAIKNNPGQGSQEEILKYVSGLQDVQALASYESVSGIYHDPNESGDALMARYGYQLLDPNSYDPKKRYSKIPGFATGGDHIGGLRIVGENGPELEATGPARIWNAGQTRAMLRGGGNNERLESLVEGLTAEVQRLQRIVDTGNGYAQRTANAVNGNPEQPTLVEVVNNVSVSIE</sequence>
<dbReference type="InterPro" id="IPR009628">
    <property type="entry name" value="Phage_tape_measure_N"/>
</dbReference>
<reference evidence="4 5" key="1">
    <citation type="submission" date="2019-12" db="EMBL/GenBank/DDBJ databases">
        <title>Novel species isolated from a subtropical stream in China.</title>
        <authorList>
            <person name="Lu H."/>
        </authorList>
    </citation>
    <scope>NUCLEOTIDE SEQUENCE [LARGE SCALE GENOMIC DNA]</scope>
    <source>
        <strain evidence="4 5">FT50W</strain>
    </source>
</reference>
<evidence type="ECO:0000259" key="3">
    <source>
        <dbReference type="Pfam" id="PF06791"/>
    </source>
</evidence>